<dbReference type="Pfam" id="PF13568">
    <property type="entry name" value="OMP_b-brl_2"/>
    <property type="match status" value="1"/>
</dbReference>
<dbReference type="AlphaFoldDB" id="A0A1W6MPE1"/>
<accession>A0A1W6MPE1</accession>
<dbReference type="InterPro" id="IPR025665">
    <property type="entry name" value="Beta-barrel_OMP_2"/>
</dbReference>
<keyword evidence="4" id="KW-1185">Reference proteome</keyword>
<dbReference type="RefSeq" id="WP_085768256.1">
    <property type="nucleotide sequence ID" value="NZ_CP019344.1"/>
</dbReference>
<reference evidence="3 4" key="1">
    <citation type="submission" date="2016-11" db="EMBL/GenBank/DDBJ databases">
        <title>Trade-off between light-utilization and light-protection in marine flavobacteria.</title>
        <authorList>
            <person name="Kumagai Y."/>
        </authorList>
    </citation>
    <scope>NUCLEOTIDE SEQUENCE [LARGE SCALE GENOMIC DNA]</scope>
    <source>
        <strain evidence="3 4">JCM 13191</strain>
    </source>
</reference>
<proteinExistence type="predicted"/>
<evidence type="ECO:0000313" key="3">
    <source>
        <dbReference type="EMBL" id="ARN79478.1"/>
    </source>
</evidence>
<dbReference type="OrthoDB" id="959017at2"/>
<feature type="chain" id="PRO_5013389176" description="Outer membrane protein beta-barrel domain-containing protein" evidence="1">
    <location>
        <begin position="20"/>
        <end position="238"/>
    </location>
</feature>
<feature type="signal peptide" evidence="1">
    <location>
        <begin position="1"/>
        <end position="19"/>
    </location>
</feature>
<name>A0A1W6MPE1_9FLAO</name>
<feature type="domain" description="Outer membrane protein beta-barrel" evidence="2">
    <location>
        <begin position="38"/>
        <end position="213"/>
    </location>
</feature>
<dbReference type="EMBL" id="CP019344">
    <property type="protein sequence ID" value="ARN79478.1"/>
    <property type="molecule type" value="Genomic_DNA"/>
</dbReference>
<evidence type="ECO:0000313" key="4">
    <source>
        <dbReference type="Proteomes" id="UP000193431"/>
    </source>
</evidence>
<organism evidence="3 4">
    <name type="scientific">Nonlabens spongiae</name>
    <dbReference type="NCBI Taxonomy" id="331648"/>
    <lineage>
        <taxon>Bacteria</taxon>
        <taxon>Pseudomonadati</taxon>
        <taxon>Bacteroidota</taxon>
        <taxon>Flavobacteriia</taxon>
        <taxon>Flavobacteriales</taxon>
        <taxon>Flavobacteriaceae</taxon>
        <taxon>Nonlabens</taxon>
    </lineage>
</organism>
<evidence type="ECO:0000256" key="1">
    <source>
        <dbReference type="SAM" id="SignalP"/>
    </source>
</evidence>
<protein>
    <recommendedName>
        <fullName evidence="2">Outer membrane protein beta-barrel domain-containing protein</fullName>
    </recommendedName>
</protein>
<gene>
    <name evidence="3" type="ORF">BST97_12740</name>
</gene>
<dbReference type="Proteomes" id="UP000193431">
    <property type="component" value="Chromosome"/>
</dbReference>
<dbReference type="STRING" id="331648.BST97_12740"/>
<keyword evidence="1" id="KW-0732">Signal</keyword>
<evidence type="ECO:0000259" key="2">
    <source>
        <dbReference type="Pfam" id="PF13568"/>
    </source>
</evidence>
<sequence length="238" mass="26855">MKKILLAILYLAPIYCCIAQDSDDAEDDNAIPNVVDSLYREDQFYVGLSFNLLTNTPSNFSQNGFSGGLHLGFIRDMPINEQRNIAIGVGLGWSTNTFNSNVVFSENPEGNTIVVVNPDRDAVDSNRFNTNLIEMPLQFRWRTSTPTKFSFWRIYTGIKVGYLYAFRSSFRGENGKVNLGDPDGLNRWRYFATLTVGNGSFNAFVQYGLNPFFNDLNTVENGTLDLQTIKVGIEFYLL</sequence>